<dbReference type="AlphaFoldDB" id="A0A4Y2KR64"/>
<proteinExistence type="predicted"/>
<accession>A0A4Y2KR64</accession>
<comment type="caution">
    <text evidence="1">The sequence shown here is derived from an EMBL/GenBank/DDBJ whole genome shotgun (WGS) entry which is preliminary data.</text>
</comment>
<sequence length="112" mass="12455">MGVRGGGDLFSTACINFIPDIFNNVHLWGFRWPMGVSKVRRVFLEPLGSNSRRVGCSIVLLELSQSVGMHNGQESNRMLKYLSPVRVVSRRIRGPISRQLHASHTITAAPPD</sequence>
<evidence type="ECO:0000313" key="1">
    <source>
        <dbReference type="EMBL" id="GBN03806.1"/>
    </source>
</evidence>
<evidence type="ECO:0000313" key="2">
    <source>
        <dbReference type="Proteomes" id="UP000499080"/>
    </source>
</evidence>
<protein>
    <submittedName>
        <fullName evidence="1">Uncharacterized protein</fullName>
    </submittedName>
</protein>
<dbReference type="EMBL" id="BGPR01115392">
    <property type="protein sequence ID" value="GBN03806.1"/>
    <property type="molecule type" value="Genomic_DNA"/>
</dbReference>
<keyword evidence="2" id="KW-1185">Reference proteome</keyword>
<reference evidence="1 2" key="1">
    <citation type="journal article" date="2019" name="Sci. Rep.">
        <title>Orb-weaving spider Araneus ventricosus genome elucidates the spidroin gene catalogue.</title>
        <authorList>
            <person name="Kono N."/>
            <person name="Nakamura H."/>
            <person name="Ohtoshi R."/>
            <person name="Moran D.A.P."/>
            <person name="Shinohara A."/>
            <person name="Yoshida Y."/>
            <person name="Fujiwara M."/>
            <person name="Mori M."/>
            <person name="Tomita M."/>
            <person name="Arakawa K."/>
        </authorList>
    </citation>
    <scope>NUCLEOTIDE SEQUENCE [LARGE SCALE GENOMIC DNA]</scope>
</reference>
<name>A0A4Y2KR64_ARAVE</name>
<gene>
    <name evidence="1" type="ORF">AVEN_212912_1</name>
</gene>
<dbReference type="Proteomes" id="UP000499080">
    <property type="component" value="Unassembled WGS sequence"/>
</dbReference>
<organism evidence="1 2">
    <name type="scientific">Araneus ventricosus</name>
    <name type="common">Orbweaver spider</name>
    <name type="synonym">Epeira ventricosa</name>
    <dbReference type="NCBI Taxonomy" id="182803"/>
    <lineage>
        <taxon>Eukaryota</taxon>
        <taxon>Metazoa</taxon>
        <taxon>Ecdysozoa</taxon>
        <taxon>Arthropoda</taxon>
        <taxon>Chelicerata</taxon>
        <taxon>Arachnida</taxon>
        <taxon>Araneae</taxon>
        <taxon>Araneomorphae</taxon>
        <taxon>Entelegynae</taxon>
        <taxon>Araneoidea</taxon>
        <taxon>Araneidae</taxon>
        <taxon>Araneus</taxon>
    </lineage>
</organism>